<dbReference type="EMBL" id="VLLI01000003">
    <property type="protein sequence ID" value="TWJ02449.1"/>
    <property type="molecule type" value="Genomic_DNA"/>
</dbReference>
<accession>A0A562UA23</accession>
<dbReference type="OrthoDB" id="583528at2"/>
<sequence length="385" mass="42036">MIDVNFVGLFTVELLHKFFADQLCPDFIITPSDATTSSMNGHKMVVKQYQNKLYAGIQSTNGKPFMPVENGMQMTFFLTLKNPLFFNYTNLSSTFNTSQIYYFTNRNTNAINGKNFLSLPVSAYNSAVTYAPGDIAADGTGVTYRAIRSSSSGSPQALTASGYWAQVDDNGYVNSMDLLQFMQPVSTYAFTTAQTSANISVLGYNSATGLYTQPAITKTINFPGPTPSFPLDLSTLNPGKYSLTVNGTQQWIYVNSNLTGNTPFAVVDIFNAITPASCNLVDGTNTLLSPLYSIYFLNRATLWKYVLPVGKTGTISDTTGIFNFTSLANDITSATPIPLSNALLNFQLTINGTPFTPIPCADPTRFTYLTQAGDTYDCSEIYINY</sequence>
<evidence type="ECO:0000313" key="2">
    <source>
        <dbReference type="Proteomes" id="UP000317010"/>
    </source>
</evidence>
<protein>
    <submittedName>
        <fullName evidence="1">Uncharacterized protein</fullName>
    </submittedName>
</protein>
<dbReference type="RefSeq" id="WP_144911057.1">
    <property type="nucleotide sequence ID" value="NZ_VLLI01000003.1"/>
</dbReference>
<organism evidence="1 2">
    <name type="scientific">Mucilaginibacter frigoritolerans</name>
    <dbReference type="NCBI Taxonomy" id="652788"/>
    <lineage>
        <taxon>Bacteria</taxon>
        <taxon>Pseudomonadati</taxon>
        <taxon>Bacteroidota</taxon>
        <taxon>Sphingobacteriia</taxon>
        <taxon>Sphingobacteriales</taxon>
        <taxon>Sphingobacteriaceae</taxon>
        <taxon>Mucilaginibacter</taxon>
    </lineage>
</organism>
<reference evidence="1 2" key="1">
    <citation type="submission" date="2019-07" db="EMBL/GenBank/DDBJ databases">
        <title>Genomic Encyclopedia of Archaeal and Bacterial Type Strains, Phase II (KMG-II): from individual species to whole genera.</title>
        <authorList>
            <person name="Goeker M."/>
        </authorList>
    </citation>
    <scope>NUCLEOTIDE SEQUENCE [LARGE SCALE GENOMIC DNA]</scope>
    <source>
        <strain evidence="1 2">ATCC BAA-1854</strain>
    </source>
</reference>
<keyword evidence="2" id="KW-1185">Reference proteome</keyword>
<proteinExistence type="predicted"/>
<dbReference type="Proteomes" id="UP000317010">
    <property type="component" value="Unassembled WGS sequence"/>
</dbReference>
<dbReference type="AlphaFoldDB" id="A0A562UA23"/>
<name>A0A562UA23_9SPHI</name>
<comment type="caution">
    <text evidence="1">The sequence shown here is derived from an EMBL/GenBank/DDBJ whole genome shotgun (WGS) entry which is preliminary data.</text>
</comment>
<gene>
    <name evidence="1" type="ORF">JN11_01422</name>
</gene>
<evidence type="ECO:0000313" key="1">
    <source>
        <dbReference type="EMBL" id="TWJ02449.1"/>
    </source>
</evidence>